<dbReference type="PANTHER" id="PTHR46700:SF2">
    <property type="entry name" value="ARM REPEAT SUPERFAMILY PROTEIN"/>
    <property type="match status" value="1"/>
</dbReference>
<name>A0A2I0BAB3_9ASPA</name>
<dbReference type="PANTHER" id="PTHR46700">
    <property type="entry name" value="ARM REPEAT SUPERFAMILY PROTEIN"/>
    <property type="match status" value="1"/>
</dbReference>
<dbReference type="Gene3D" id="1.25.10.10">
    <property type="entry name" value="Leucine-rich Repeat Variant"/>
    <property type="match status" value="1"/>
</dbReference>
<dbReference type="EMBL" id="KZ451903">
    <property type="protein sequence ID" value="PKA64701.1"/>
    <property type="molecule type" value="Genomic_DNA"/>
</dbReference>
<dbReference type="SUPFAM" id="SSF48371">
    <property type="entry name" value="ARM repeat"/>
    <property type="match status" value="1"/>
</dbReference>
<accession>A0A2I0BAB3</accession>
<keyword evidence="3" id="KW-1185">Reference proteome</keyword>
<dbReference type="InterPro" id="IPR058678">
    <property type="entry name" value="ARM_PUB"/>
</dbReference>
<feature type="domain" description="U-box" evidence="1">
    <location>
        <begin position="28"/>
        <end position="274"/>
    </location>
</feature>
<gene>
    <name evidence="2" type="primary">PUB2</name>
    <name evidence="2" type="ORF">AXF42_Ash007448</name>
</gene>
<dbReference type="SMART" id="SM00185">
    <property type="entry name" value="ARM"/>
    <property type="match status" value="5"/>
</dbReference>
<protein>
    <submittedName>
        <fullName evidence="2">U-box domain-containing protein 2</fullName>
    </submittedName>
</protein>
<dbReference type="InterPro" id="IPR011989">
    <property type="entry name" value="ARM-like"/>
</dbReference>
<dbReference type="InterPro" id="IPR000225">
    <property type="entry name" value="Armadillo"/>
</dbReference>
<evidence type="ECO:0000259" key="1">
    <source>
        <dbReference type="Pfam" id="PF25598"/>
    </source>
</evidence>
<dbReference type="STRING" id="1088818.A0A2I0BAB3"/>
<proteinExistence type="predicted"/>
<dbReference type="Pfam" id="PF25598">
    <property type="entry name" value="ARM_PUB"/>
    <property type="match status" value="1"/>
</dbReference>
<organism evidence="2 3">
    <name type="scientific">Apostasia shenzhenica</name>
    <dbReference type="NCBI Taxonomy" id="1088818"/>
    <lineage>
        <taxon>Eukaryota</taxon>
        <taxon>Viridiplantae</taxon>
        <taxon>Streptophyta</taxon>
        <taxon>Embryophyta</taxon>
        <taxon>Tracheophyta</taxon>
        <taxon>Spermatophyta</taxon>
        <taxon>Magnoliopsida</taxon>
        <taxon>Liliopsida</taxon>
        <taxon>Asparagales</taxon>
        <taxon>Orchidaceae</taxon>
        <taxon>Apostasioideae</taxon>
        <taxon>Apostasia</taxon>
    </lineage>
</organism>
<evidence type="ECO:0000313" key="3">
    <source>
        <dbReference type="Proteomes" id="UP000236161"/>
    </source>
</evidence>
<reference evidence="2 3" key="1">
    <citation type="journal article" date="2017" name="Nature">
        <title>The Apostasia genome and the evolution of orchids.</title>
        <authorList>
            <person name="Zhang G.Q."/>
            <person name="Liu K.W."/>
            <person name="Li Z."/>
            <person name="Lohaus R."/>
            <person name="Hsiao Y.Y."/>
            <person name="Niu S.C."/>
            <person name="Wang J.Y."/>
            <person name="Lin Y.C."/>
            <person name="Xu Q."/>
            <person name="Chen L.J."/>
            <person name="Yoshida K."/>
            <person name="Fujiwara S."/>
            <person name="Wang Z.W."/>
            <person name="Zhang Y.Q."/>
            <person name="Mitsuda N."/>
            <person name="Wang M."/>
            <person name="Liu G.H."/>
            <person name="Pecoraro L."/>
            <person name="Huang H.X."/>
            <person name="Xiao X.J."/>
            <person name="Lin M."/>
            <person name="Wu X.Y."/>
            <person name="Wu W.L."/>
            <person name="Chen Y.Y."/>
            <person name="Chang S.B."/>
            <person name="Sakamoto S."/>
            <person name="Ohme-Takagi M."/>
            <person name="Yagi M."/>
            <person name="Zeng S.J."/>
            <person name="Shen C.Y."/>
            <person name="Yeh C.M."/>
            <person name="Luo Y.B."/>
            <person name="Tsai W.C."/>
            <person name="Van de Peer Y."/>
            <person name="Liu Z.J."/>
        </authorList>
    </citation>
    <scope>NUCLEOTIDE SEQUENCE [LARGE SCALE GENOMIC DNA]</scope>
    <source>
        <strain evidence="3">cv. Shenzhen</strain>
        <tissue evidence="2">Stem</tissue>
    </source>
</reference>
<dbReference type="InterPro" id="IPR016024">
    <property type="entry name" value="ARM-type_fold"/>
</dbReference>
<dbReference type="AlphaFoldDB" id="A0A2I0BAB3"/>
<dbReference type="Proteomes" id="UP000236161">
    <property type="component" value="Unassembled WGS sequence"/>
</dbReference>
<evidence type="ECO:0000313" key="2">
    <source>
        <dbReference type="EMBL" id="PKA64701.1"/>
    </source>
</evidence>
<sequence>MKTAAGEEEGALMRRSVKGLLFGGWEEKAAAAATIRDFAKADAGRRRALAELGVVPPLVFMIVEAAEDGRRRLALEALLELANGSFTNRVLMVEAGLLTNLPKLMKTTSKQELALLLLSISSLAKTHFPVDLRPIVSLLLSILTATNPPAGDDALLACTAALHNLSLKLDNTKSIVSSGTVHVLVKLCINSRTAEEALAALGNIVLSEVGKKAIEDEPIVPEVFVEILERSEEPKCQELAAYLLMVLARRSPARRQRMLEAGIVPVLLELVLLGSSIARQRALRMIQWFKEERQIWGDGRVLDEDEGEMKQCRRAVRRMVRESLDKNMDCMLKRGNESSSSFMKAIGVSSSSKSLPY</sequence>
<dbReference type="OrthoDB" id="777117at2759"/>